<dbReference type="RefSeq" id="WP_313272980.1">
    <property type="nucleotide sequence ID" value="NZ_JASXSX010000001.1"/>
</dbReference>
<dbReference type="PRINTS" id="PR00332">
    <property type="entry name" value="HISTRIAD"/>
</dbReference>
<sequence length="147" mass="16158">MTVFEEIIAGNLPAKFAYADDLCVVFATHEPINPGHMLVVPRKAYSAWTQMPADELAHLAKVAQLIGQAQTKTFECDRAGLTIAGFEVPHVHMHVIPLTCEADLDLSKARKISERKLEASTSALRAQLKEMGHEDNVPIVIDSPELD</sequence>
<dbReference type="PROSITE" id="PS51084">
    <property type="entry name" value="HIT_2"/>
    <property type="match status" value="1"/>
</dbReference>
<keyword evidence="4" id="KW-1185">Reference proteome</keyword>
<comment type="caution">
    <text evidence="3">The sequence shown here is derived from an EMBL/GenBank/DDBJ whole genome shotgun (WGS) entry which is preliminary data.</text>
</comment>
<evidence type="ECO:0000313" key="3">
    <source>
        <dbReference type="EMBL" id="MDT3767429.1"/>
    </source>
</evidence>
<organism evidence="3 4">
    <name type="scientific">Gleimia hominis</name>
    <dbReference type="NCBI Taxonomy" id="595468"/>
    <lineage>
        <taxon>Bacteria</taxon>
        <taxon>Bacillati</taxon>
        <taxon>Actinomycetota</taxon>
        <taxon>Actinomycetes</taxon>
        <taxon>Actinomycetales</taxon>
        <taxon>Actinomycetaceae</taxon>
        <taxon>Gleimia</taxon>
    </lineage>
</organism>
<dbReference type="EC" id="2.1.1.-" evidence="3"/>
<dbReference type="InterPro" id="IPR019808">
    <property type="entry name" value="Histidine_triad_CS"/>
</dbReference>
<dbReference type="GO" id="GO:0008168">
    <property type="term" value="F:methyltransferase activity"/>
    <property type="evidence" value="ECO:0007669"/>
    <property type="project" value="UniProtKB-KW"/>
</dbReference>
<dbReference type="GO" id="GO:0032259">
    <property type="term" value="P:methylation"/>
    <property type="evidence" value="ECO:0007669"/>
    <property type="project" value="UniProtKB-KW"/>
</dbReference>
<keyword evidence="3" id="KW-0489">Methyltransferase</keyword>
<feature type="domain" description="HIT" evidence="2">
    <location>
        <begin position="3"/>
        <end position="106"/>
    </location>
</feature>
<dbReference type="InterPro" id="IPR001310">
    <property type="entry name" value="Histidine_triad_HIT"/>
</dbReference>
<dbReference type="SUPFAM" id="SSF54197">
    <property type="entry name" value="HIT-like"/>
    <property type="match status" value="1"/>
</dbReference>
<evidence type="ECO:0000259" key="2">
    <source>
        <dbReference type="PROSITE" id="PS51084"/>
    </source>
</evidence>
<dbReference type="PANTHER" id="PTHR46648:SF1">
    <property type="entry name" value="ADENOSINE 5'-MONOPHOSPHORAMIDASE HNT1"/>
    <property type="match status" value="1"/>
</dbReference>
<dbReference type="InterPro" id="IPR011146">
    <property type="entry name" value="HIT-like"/>
</dbReference>
<evidence type="ECO:0000256" key="1">
    <source>
        <dbReference type="PROSITE-ProRule" id="PRU00464"/>
    </source>
</evidence>
<dbReference type="Pfam" id="PF01230">
    <property type="entry name" value="HIT"/>
    <property type="match status" value="1"/>
</dbReference>
<dbReference type="EMBL" id="JASXSX010000001">
    <property type="protein sequence ID" value="MDT3767429.1"/>
    <property type="molecule type" value="Genomic_DNA"/>
</dbReference>
<evidence type="ECO:0000313" key="4">
    <source>
        <dbReference type="Proteomes" id="UP001247542"/>
    </source>
</evidence>
<protein>
    <submittedName>
        <fullName evidence="3">HIT family protein</fullName>
        <ecNumber evidence="3">2.1.1.-</ecNumber>
    </submittedName>
</protein>
<gene>
    <name evidence="3" type="ORF">QS713_05040</name>
</gene>
<keyword evidence="3" id="KW-0808">Transferase</keyword>
<dbReference type="Gene3D" id="3.30.428.10">
    <property type="entry name" value="HIT-like"/>
    <property type="match status" value="1"/>
</dbReference>
<reference evidence="3 4" key="1">
    <citation type="submission" date="2023-06" db="EMBL/GenBank/DDBJ databases">
        <title>Draft genome sequence of Gleimia hominis type strain CCUG 57540T.</title>
        <authorList>
            <person name="Salva-Serra F."/>
            <person name="Cardew S."/>
            <person name="Jensie Markopoulos S."/>
            <person name="Ohlen M."/>
            <person name="Inganas E."/>
            <person name="Svensson-Stadler L."/>
            <person name="Moore E.R.B."/>
        </authorList>
    </citation>
    <scope>NUCLEOTIDE SEQUENCE [LARGE SCALE GENOMIC DNA]</scope>
    <source>
        <strain evidence="3 4">CCUG 57540</strain>
    </source>
</reference>
<dbReference type="InterPro" id="IPR036265">
    <property type="entry name" value="HIT-like_sf"/>
</dbReference>
<accession>A0ABU3IAL4</accession>
<dbReference type="Proteomes" id="UP001247542">
    <property type="component" value="Unassembled WGS sequence"/>
</dbReference>
<name>A0ABU3IAL4_9ACTO</name>
<feature type="short sequence motif" description="Histidine triad motif" evidence="1">
    <location>
        <begin position="90"/>
        <end position="94"/>
    </location>
</feature>
<proteinExistence type="predicted"/>
<dbReference type="PANTHER" id="PTHR46648">
    <property type="entry name" value="HIT FAMILY PROTEIN 1"/>
    <property type="match status" value="1"/>
</dbReference>
<dbReference type="PROSITE" id="PS00892">
    <property type="entry name" value="HIT_1"/>
    <property type="match status" value="1"/>
</dbReference>